<gene>
    <name evidence="1" type="ORF">BV25DRAFT_1604133</name>
</gene>
<accession>A0ACB8TBG4</accession>
<keyword evidence="2" id="KW-1185">Reference proteome</keyword>
<organism evidence="1 2">
    <name type="scientific">Artomyces pyxidatus</name>
    <dbReference type="NCBI Taxonomy" id="48021"/>
    <lineage>
        <taxon>Eukaryota</taxon>
        <taxon>Fungi</taxon>
        <taxon>Dikarya</taxon>
        <taxon>Basidiomycota</taxon>
        <taxon>Agaricomycotina</taxon>
        <taxon>Agaricomycetes</taxon>
        <taxon>Russulales</taxon>
        <taxon>Auriscalpiaceae</taxon>
        <taxon>Artomyces</taxon>
    </lineage>
</organism>
<sequence>MSLIPECSTLIFDIGDVLFSWCPVNTTSIAPRTVKSILRSPIWHEYECGRLSEDECYRLVAEAFSLETSEVHRAVADVRKSLAPDNAFLGFIQQLQAEAGGRLRIFAMSNISAPDYAFLRKLPVDWDIFQRVFTSAGAGMRKPNLIFYRHVLDEVKADPSSVVFVDDRLENVIAARSLGINGIVFNDPASVRQTLRCYVGNSMLRGRAYLTARAGRLESETTSGEEIEENLNQLLILEATGDKTLVRFNHYPHTWNFFRGEPQFTTANHPADLHTTAFGLMVTQPEDSIFDAVIEEMLEHLDSERIPQVYFDKTRPRIDPVVCVNVLSLFYSRGRGPELPEALDWIEGILQHRAYLEGTVYCKTPESFLFFASRLLRASADATLHARLAPLLKARLQERIGAGGHALALAMRINACATLGVRDEVDLQRLLMLQMEDGGWEASGIFNYPTSGIRFGNRGLTTAYALNAISALDVVRAPRL</sequence>
<evidence type="ECO:0000313" key="1">
    <source>
        <dbReference type="EMBL" id="KAI0065887.1"/>
    </source>
</evidence>
<dbReference type="Proteomes" id="UP000814140">
    <property type="component" value="Unassembled WGS sequence"/>
</dbReference>
<name>A0ACB8TBG4_9AGAM</name>
<comment type="caution">
    <text evidence="1">The sequence shown here is derived from an EMBL/GenBank/DDBJ whole genome shotgun (WGS) entry which is preliminary data.</text>
</comment>
<reference evidence="1" key="1">
    <citation type="submission" date="2021-03" db="EMBL/GenBank/DDBJ databases">
        <authorList>
            <consortium name="DOE Joint Genome Institute"/>
            <person name="Ahrendt S."/>
            <person name="Looney B.P."/>
            <person name="Miyauchi S."/>
            <person name="Morin E."/>
            <person name="Drula E."/>
            <person name="Courty P.E."/>
            <person name="Chicoki N."/>
            <person name="Fauchery L."/>
            <person name="Kohler A."/>
            <person name="Kuo A."/>
            <person name="Labutti K."/>
            <person name="Pangilinan J."/>
            <person name="Lipzen A."/>
            <person name="Riley R."/>
            <person name="Andreopoulos W."/>
            <person name="He G."/>
            <person name="Johnson J."/>
            <person name="Barry K.W."/>
            <person name="Grigoriev I.V."/>
            <person name="Nagy L."/>
            <person name="Hibbett D."/>
            <person name="Henrissat B."/>
            <person name="Matheny P.B."/>
            <person name="Labbe J."/>
            <person name="Martin F."/>
        </authorList>
    </citation>
    <scope>NUCLEOTIDE SEQUENCE</scope>
    <source>
        <strain evidence="1">HHB10654</strain>
    </source>
</reference>
<proteinExistence type="predicted"/>
<dbReference type="EMBL" id="MU277194">
    <property type="protein sequence ID" value="KAI0065887.1"/>
    <property type="molecule type" value="Genomic_DNA"/>
</dbReference>
<reference evidence="1" key="2">
    <citation type="journal article" date="2022" name="New Phytol.">
        <title>Evolutionary transition to the ectomycorrhizal habit in the genomes of a hyperdiverse lineage of mushroom-forming fungi.</title>
        <authorList>
            <person name="Looney B."/>
            <person name="Miyauchi S."/>
            <person name="Morin E."/>
            <person name="Drula E."/>
            <person name="Courty P.E."/>
            <person name="Kohler A."/>
            <person name="Kuo A."/>
            <person name="LaButti K."/>
            <person name="Pangilinan J."/>
            <person name="Lipzen A."/>
            <person name="Riley R."/>
            <person name="Andreopoulos W."/>
            <person name="He G."/>
            <person name="Johnson J."/>
            <person name="Nolan M."/>
            <person name="Tritt A."/>
            <person name="Barry K.W."/>
            <person name="Grigoriev I.V."/>
            <person name="Nagy L.G."/>
            <person name="Hibbett D."/>
            <person name="Henrissat B."/>
            <person name="Matheny P.B."/>
            <person name="Labbe J."/>
            <person name="Martin F.M."/>
        </authorList>
    </citation>
    <scope>NUCLEOTIDE SEQUENCE</scope>
    <source>
        <strain evidence="1">HHB10654</strain>
    </source>
</reference>
<protein>
    <submittedName>
        <fullName evidence="1">HAD-like protein</fullName>
    </submittedName>
</protein>
<evidence type="ECO:0000313" key="2">
    <source>
        <dbReference type="Proteomes" id="UP000814140"/>
    </source>
</evidence>